<dbReference type="PRINTS" id="PR01166">
    <property type="entry name" value="CYCOXIDASEII"/>
</dbReference>
<dbReference type="Pfam" id="PF02790">
    <property type="entry name" value="COX2_TM"/>
    <property type="match status" value="1"/>
</dbReference>
<feature type="transmembrane region" description="Helical" evidence="19">
    <location>
        <begin position="90"/>
        <end position="115"/>
    </location>
</feature>
<gene>
    <name evidence="23" type="ORF">SporoS204_14250</name>
</gene>
<dbReference type="EC" id="7.1.1.9" evidence="18"/>
<feature type="domain" description="Cytochrome c" evidence="22">
    <location>
        <begin position="260"/>
        <end position="352"/>
    </location>
</feature>
<dbReference type="PROSITE" id="PS50999">
    <property type="entry name" value="COX2_TM"/>
    <property type="match status" value="1"/>
</dbReference>
<dbReference type="InterPro" id="IPR036909">
    <property type="entry name" value="Cyt_c-like_dom_sf"/>
</dbReference>
<evidence type="ECO:0000313" key="23">
    <source>
        <dbReference type="EMBL" id="ARF15210.1"/>
    </source>
</evidence>
<evidence type="ECO:0000256" key="12">
    <source>
        <dbReference type="ARBA" id="ARBA00023008"/>
    </source>
</evidence>
<dbReference type="PROSITE" id="PS50857">
    <property type="entry name" value="COX2_CUA"/>
    <property type="match status" value="1"/>
</dbReference>
<keyword evidence="3 17" id="KW-0813">Transport</keyword>
<evidence type="ECO:0000256" key="16">
    <source>
        <dbReference type="PROSITE-ProRule" id="PRU00433"/>
    </source>
</evidence>
<dbReference type="InterPro" id="IPR002429">
    <property type="entry name" value="CcO_II-like_C"/>
</dbReference>
<dbReference type="Proteomes" id="UP000192486">
    <property type="component" value="Chromosome"/>
</dbReference>
<dbReference type="SUPFAM" id="SSF49503">
    <property type="entry name" value="Cupredoxins"/>
    <property type="match status" value="1"/>
</dbReference>
<keyword evidence="6 17" id="KW-0812">Transmembrane</keyword>
<dbReference type="PROSITE" id="PS51257">
    <property type="entry name" value="PROKAR_LIPOPROTEIN"/>
    <property type="match status" value="1"/>
</dbReference>
<evidence type="ECO:0000256" key="8">
    <source>
        <dbReference type="ARBA" id="ARBA00022967"/>
    </source>
</evidence>
<protein>
    <recommendedName>
        <fullName evidence="18">Cytochrome c oxidase subunit 2</fullName>
        <ecNumber evidence="18">7.1.1.9</ecNumber>
    </recommendedName>
</protein>
<evidence type="ECO:0000259" key="22">
    <source>
        <dbReference type="PROSITE" id="PS51007"/>
    </source>
</evidence>
<evidence type="ECO:0000313" key="24">
    <source>
        <dbReference type="Proteomes" id="UP000192486"/>
    </source>
</evidence>
<evidence type="ECO:0000256" key="18">
    <source>
        <dbReference type="RuleBase" id="RU004024"/>
    </source>
</evidence>
<dbReference type="PANTHER" id="PTHR22888:SF10">
    <property type="entry name" value="CYTOCHROME C OXIDASE SUBUNIT 2"/>
    <property type="match status" value="1"/>
</dbReference>
<dbReference type="NCBIfam" id="TIGR02866">
    <property type="entry name" value="CoxB"/>
    <property type="match status" value="1"/>
</dbReference>
<evidence type="ECO:0000259" key="20">
    <source>
        <dbReference type="PROSITE" id="PS50857"/>
    </source>
</evidence>
<comment type="similarity">
    <text evidence="2 17">Belongs to the cytochrome c oxidase subunit 2 family.</text>
</comment>
<comment type="catalytic activity">
    <reaction evidence="15 18">
        <text>4 Fe(II)-[cytochrome c] + O2 + 8 H(+)(in) = 4 Fe(III)-[cytochrome c] + 2 H2O + 4 H(+)(out)</text>
        <dbReference type="Rhea" id="RHEA:11436"/>
        <dbReference type="Rhea" id="RHEA-COMP:10350"/>
        <dbReference type="Rhea" id="RHEA-COMP:14399"/>
        <dbReference type="ChEBI" id="CHEBI:15377"/>
        <dbReference type="ChEBI" id="CHEBI:15378"/>
        <dbReference type="ChEBI" id="CHEBI:15379"/>
        <dbReference type="ChEBI" id="CHEBI:29033"/>
        <dbReference type="ChEBI" id="CHEBI:29034"/>
        <dbReference type="EC" id="7.1.1.9"/>
    </reaction>
</comment>
<evidence type="ECO:0000256" key="15">
    <source>
        <dbReference type="ARBA" id="ARBA00047816"/>
    </source>
</evidence>
<dbReference type="SUPFAM" id="SSF46626">
    <property type="entry name" value="Cytochrome c"/>
    <property type="match status" value="1"/>
</dbReference>
<sequence length="355" mass="39448">MIKGLKKWRLFSLLAVFALFMAGCGNEEISTFQPAGQVANDQFKLLLLASGIMLLVIIVVVIIYTVALFRFRRSKLGEDHIPEQVEGSHTLELLWTFIPIVLLLILAIPTVHYTYKLGDVKAMEAVDDDGNAENLVVDVTAKLYWWEFEYPDLGIVTAQELVVPTDEKVYFNLIAADVKHSFWIPSVGGKLDTNVENVNKFYLSFEKESEGLKDGVFYGKCAELCGPSHALMDFKVKTLPRDQFDSWVAGMQETAEEPVVANADGEEVFSQSCIGCHAVSGVGESGAQGPNLASFGDRNRVAGFLEHDEENLKDWIRDTQKHKPGNTMPSFSKDQISDEDLDALAEYLMGLKVAK</sequence>
<dbReference type="Gene3D" id="1.10.287.90">
    <property type="match status" value="1"/>
</dbReference>
<reference evidence="23 24" key="1">
    <citation type="submission" date="2016-04" db="EMBL/GenBank/DDBJ databases">
        <title>Comparative Genomics and Epigenetics of Sporosarcina ureae.</title>
        <authorList>
            <person name="Oliver A.S."/>
            <person name="Cooper K.K."/>
        </authorList>
    </citation>
    <scope>NUCLEOTIDE SEQUENCE [LARGE SCALE GENOMIC DNA]</scope>
    <source>
        <strain evidence="23 24">S204</strain>
    </source>
</reference>
<dbReference type="InterPro" id="IPR045187">
    <property type="entry name" value="CcO_II"/>
</dbReference>
<name>A0ABM6JY69_SPOUR</name>
<keyword evidence="4 16" id="KW-0349">Heme</keyword>
<dbReference type="Pfam" id="PF00116">
    <property type="entry name" value="COX2"/>
    <property type="match status" value="1"/>
</dbReference>
<evidence type="ECO:0000256" key="17">
    <source>
        <dbReference type="RuleBase" id="RU000456"/>
    </source>
</evidence>
<feature type="domain" description="Cytochrome oxidase subunit II transmembrane region profile" evidence="21">
    <location>
        <begin position="23"/>
        <end position="121"/>
    </location>
</feature>
<dbReference type="InterPro" id="IPR008972">
    <property type="entry name" value="Cupredoxin"/>
</dbReference>
<comment type="subcellular location">
    <subcellularLocation>
        <location evidence="17">Cell membrane</location>
        <topology evidence="17">Multi-pass membrane protein</topology>
    </subcellularLocation>
    <subcellularLocation>
        <location evidence="1">Membrane</location>
        <topology evidence="1">Multi-pass membrane protein</topology>
    </subcellularLocation>
</comment>
<organism evidence="23 24">
    <name type="scientific">Sporosarcina ureae</name>
    <dbReference type="NCBI Taxonomy" id="1571"/>
    <lineage>
        <taxon>Bacteria</taxon>
        <taxon>Bacillati</taxon>
        <taxon>Bacillota</taxon>
        <taxon>Bacilli</taxon>
        <taxon>Bacillales</taxon>
        <taxon>Caryophanaceae</taxon>
        <taxon>Sporosarcina</taxon>
    </lineage>
</organism>
<dbReference type="RefSeq" id="WP_029052408.1">
    <property type="nucleotide sequence ID" value="NZ_CP015108.1"/>
</dbReference>
<evidence type="ECO:0000256" key="2">
    <source>
        <dbReference type="ARBA" id="ARBA00007866"/>
    </source>
</evidence>
<keyword evidence="12 18" id="KW-0186">Copper</keyword>
<keyword evidence="5 17" id="KW-0679">Respiratory chain</keyword>
<evidence type="ECO:0000259" key="21">
    <source>
        <dbReference type="PROSITE" id="PS50999"/>
    </source>
</evidence>
<comment type="cofactor">
    <cofactor evidence="18">
        <name>Cu cation</name>
        <dbReference type="ChEBI" id="CHEBI:23378"/>
    </cofactor>
    <text evidence="18">Binds a copper A center.</text>
</comment>
<evidence type="ECO:0000256" key="13">
    <source>
        <dbReference type="ARBA" id="ARBA00023136"/>
    </source>
</evidence>
<feature type="transmembrane region" description="Helical" evidence="19">
    <location>
        <begin position="45"/>
        <end position="69"/>
    </location>
</feature>
<dbReference type="SUPFAM" id="SSF81464">
    <property type="entry name" value="Cytochrome c oxidase subunit II-like, transmembrane region"/>
    <property type="match status" value="1"/>
</dbReference>
<keyword evidence="8" id="KW-1278">Translocase</keyword>
<dbReference type="Gene3D" id="2.60.40.420">
    <property type="entry name" value="Cupredoxins - blue copper proteins"/>
    <property type="match status" value="1"/>
</dbReference>
<evidence type="ECO:0000256" key="11">
    <source>
        <dbReference type="ARBA" id="ARBA00023004"/>
    </source>
</evidence>
<dbReference type="InterPro" id="IPR014222">
    <property type="entry name" value="Cyt_c_oxidase_su2"/>
</dbReference>
<dbReference type="InterPro" id="IPR001505">
    <property type="entry name" value="Copper_CuA"/>
</dbReference>
<keyword evidence="7 16" id="KW-0479">Metal-binding</keyword>
<dbReference type="EMBL" id="CP015108">
    <property type="protein sequence ID" value="ARF15210.1"/>
    <property type="molecule type" value="Genomic_DNA"/>
</dbReference>
<dbReference type="PROSITE" id="PS00078">
    <property type="entry name" value="COX2"/>
    <property type="match status" value="1"/>
</dbReference>
<evidence type="ECO:0000256" key="19">
    <source>
        <dbReference type="SAM" id="Phobius"/>
    </source>
</evidence>
<evidence type="ECO:0000256" key="6">
    <source>
        <dbReference type="ARBA" id="ARBA00022692"/>
    </source>
</evidence>
<accession>A0ABM6JY69</accession>
<keyword evidence="10 19" id="KW-1133">Transmembrane helix</keyword>
<evidence type="ECO:0000256" key="9">
    <source>
        <dbReference type="ARBA" id="ARBA00022982"/>
    </source>
</evidence>
<dbReference type="InterPro" id="IPR036257">
    <property type="entry name" value="Cyt_c_oxidase_su2_TM_sf"/>
</dbReference>
<keyword evidence="13 19" id="KW-0472">Membrane</keyword>
<keyword evidence="24" id="KW-1185">Reference proteome</keyword>
<dbReference type="Pfam" id="PF13442">
    <property type="entry name" value="Cytochrome_CBB3"/>
    <property type="match status" value="1"/>
</dbReference>
<evidence type="ECO:0000256" key="7">
    <source>
        <dbReference type="ARBA" id="ARBA00022723"/>
    </source>
</evidence>
<evidence type="ECO:0000256" key="3">
    <source>
        <dbReference type="ARBA" id="ARBA00022448"/>
    </source>
</evidence>
<comment type="function">
    <text evidence="14 18">Subunits I and II form the functional core of the enzyme complex. Electrons originating in cytochrome c are transferred via heme a and Cu(A) to the binuclear center formed by heme a3 and Cu(B).</text>
</comment>
<evidence type="ECO:0000256" key="4">
    <source>
        <dbReference type="ARBA" id="ARBA00022617"/>
    </source>
</evidence>
<keyword evidence="11 16" id="KW-0408">Iron</keyword>
<evidence type="ECO:0000256" key="5">
    <source>
        <dbReference type="ARBA" id="ARBA00022660"/>
    </source>
</evidence>
<dbReference type="PANTHER" id="PTHR22888">
    <property type="entry name" value="CYTOCHROME C OXIDASE, SUBUNIT II"/>
    <property type="match status" value="1"/>
</dbReference>
<keyword evidence="9 17" id="KW-0249">Electron transport</keyword>
<dbReference type="InterPro" id="IPR009056">
    <property type="entry name" value="Cyt_c-like_dom"/>
</dbReference>
<evidence type="ECO:0000256" key="14">
    <source>
        <dbReference type="ARBA" id="ARBA00024688"/>
    </source>
</evidence>
<feature type="domain" description="Cytochrome oxidase subunit II copper A binding" evidence="20">
    <location>
        <begin position="132"/>
        <end position="250"/>
    </location>
</feature>
<dbReference type="PROSITE" id="PS51007">
    <property type="entry name" value="CYTC"/>
    <property type="match status" value="1"/>
</dbReference>
<evidence type="ECO:0000256" key="1">
    <source>
        <dbReference type="ARBA" id="ARBA00004141"/>
    </source>
</evidence>
<evidence type="ECO:0000256" key="10">
    <source>
        <dbReference type="ARBA" id="ARBA00022989"/>
    </source>
</evidence>
<dbReference type="InterPro" id="IPR011759">
    <property type="entry name" value="Cyt_c_oxidase_su2_TM_dom"/>
</dbReference>
<proteinExistence type="inferred from homology"/>